<dbReference type="Pfam" id="PF09779">
    <property type="entry name" value="Ima1_N"/>
    <property type="match status" value="1"/>
</dbReference>
<dbReference type="PANTHER" id="PTHR28538:SF1">
    <property type="entry name" value="INTEGRAL INNER NUCLEAR MEMBRANE PROTEIN IMA1"/>
    <property type="match status" value="1"/>
</dbReference>
<keyword evidence="9" id="KW-1185">Reference proteome</keyword>
<dbReference type="PANTHER" id="PTHR28538">
    <property type="entry name" value="INTEGRAL INNER NUCLEAR MEMBRANE PROTEIN IMA1"/>
    <property type="match status" value="1"/>
</dbReference>
<feature type="region of interest" description="Disordered" evidence="6">
    <location>
        <begin position="814"/>
        <end position="876"/>
    </location>
</feature>
<evidence type="ECO:0000256" key="3">
    <source>
        <dbReference type="ARBA" id="ARBA00022989"/>
    </source>
</evidence>
<dbReference type="InterPro" id="IPR018617">
    <property type="entry name" value="Ima1_N"/>
</dbReference>
<evidence type="ECO:0000313" key="9">
    <source>
        <dbReference type="Proteomes" id="UP000191285"/>
    </source>
</evidence>
<feature type="region of interest" description="Disordered" evidence="6">
    <location>
        <begin position="435"/>
        <end position="457"/>
    </location>
</feature>
<gene>
    <name evidence="8" type="ORF">PENSTE_c006G08830</name>
</gene>
<evidence type="ECO:0000256" key="4">
    <source>
        <dbReference type="ARBA" id="ARBA00023136"/>
    </source>
</evidence>
<keyword evidence="5" id="KW-0539">Nucleus</keyword>
<keyword evidence="2" id="KW-0812">Transmembrane</keyword>
<dbReference type="GO" id="GO:0044732">
    <property type="term" value="C:mitotic spindle pole body"/>
    <property type="evidence" value="ECO:0007669"/>
    <property type="project" value="TreeGrafter"/>
</dbReference>
<evidence type="ECO:0000256" key="5">
    <source>
        <dbReference type="ARBA" id="ARBA00023242"/>
    </source>
</evidence>
<feature type="region of interest" description="Disordered" evidence="6">
    <location>
        <begin position="677"/>
        <end position="742"/>
    </location>
</feature>
<feature type="compositionally biased region" description="Polar residues" evidence="6">
    <location>
        <begin position="814"/>
        <end position="826"/>
    </location>
</feature>
<proteinExistence type="predicted"/>
<evidence type="ECO:0000259" key="7">
    <source>
        <dbReference type="Pfam" id="PF09779"/>
    </source>
</evidence>
<sequence>MALFSKRLTCFYCGGRSNQPIQSLNKTVRKFHCEHCEADNYLDQNGDITDPPTVETNPQAYGSDAQSPRFESIGFEESDLFCARCIRNQHLFTHSLAAYQPPSDDPSFDHENHYAQYRRSQEDRYPTVCDDCEPRVRQRIKQAGYEAKADHLRRMMDQTRASKSARQTRNRSWQSLLVFAGALGYWGSICGQLAWNLMGALTAPSSPTADVDISMDPSVHLMSCVSQTLDGGRIPAECAYDLAPSAGLALIAGSLSLWWNPQLRAKLEGRSGRFKGLAEYYQVQLITIVVRCVFWSLLKDPSASGLEATLPSALHMFMFLFTLLSVIVSRRVIDYDTRPLVNWSDNSWESKPLRSGETSPVSATRTRTTQALPASSSQIRQRFPFDKLGSAQPTVESPPVIPPTPPPETEDMDWTPSAPQNLQPKVSVYQRNRPSAFDGPSPFHGSLPAAPQPPAWNLRTRTPVKPIEQVIERNPFHRDLSQPPNQWQQKQKPSSPETVFQPPKFFPASDHNAATGLETLFDRAFDLGAEETPRQEWNRPTGRSMSYSIGTSSQLVLLYLRLLLLAGSISIWTYFQNHQTSIPGNYIETCALGSASLISGFALLEAVKRPLAQWNGMEILVYITELGAAVHLGAHLPQESFDREYFDRYGKILLGFMAVQELLNLLTYYRLSSAVPQPENQNTANSASPRPEMSPQGAIGWSPVGSPVGSPTFSSHQSFSPQPHQQHFSPPQSSTPLSFSAQAGGISSALPTVPNYGLASSQTFGSFPSHYNQNPHSFTMDSLKASEPVSDYEQDSDSETVATEITTRTDATNRNIRYGRNPNSEYSAPFSPRRNDLGPGLGGLSLEDRPTPRRMTRSQTQQTLTPGRRFPSRVVF</sequence>
<name>A0A1V6THN0_9EURO</name>
<evidence type="ECO:0000313" key="8">
    <source>
        <dbReference type="EMBL" id="OQE25494.1"/>
    </source>
</evidence>
<feature type="compositionally biased region" description="Polar residues" evidence="6">
    <location>
        <begin position="356"/>
        <end position="377"/>
    </location>
</feature>
<dbReference type="OrthoDB" id="5966927at2759"/>
<protein>
    <recommendedName>
        <fullName evidence="7">Ima1 N-terminal domain-containing protein</fullName>
    </recommendedName>
</protein>
<dbReference type="GO" id="GO:0034506">
    <property type="term" value="C:chromosome, centromeric core domain"/>
    <property type="evidence" value="ECO:0007669"/>
    <property type="project" value="TreeGrafter"/>
</dbReference>
<feature type="compositionally biased region" description="Polar residues" evidence="6">
    <location>
        <begin position="677"/>
        <end position="688"/>
    </location>
</feature>
<feature type="region of interest" description="Disordered" evidence="6">
    <location>
        <begin position="389"/>
        <end position="419"/>
    </location>
</feature>
<evidence type="ECO:0000256" key="2">
    <source>
        <dbReference type="ARBA" id="ARBA00022692"/>
    </source>
</evidence>
<dbReference type="InterPro" id="IPR042321">
    <property type="entry name" value="Ima1"/>
</dbReference>
<dbReference type="Proteomes" id="UP000191285">
    <property type="component" value="Unassembled WGS sequence"/>
</dbReference>
<reference evidence="9" key="1">
    <citation type="journal article" date="2017" name="Nat. Microbiol.">
        <title>Global analysis of biosynthetic gene clusters reveals vast potential of secondary metabolite production in Penicillium species.</title>
        <authorList>
            <person name="Nielsen J.C."/>
            <person name="Grijseels S."/>
            <person name="Prigent S."/>
            <person name="Ji B."/>
            <person name="Dainat J."/>
            <person name="Nielsen K.F."/>
            <person name="Frisvad J.C."/>
            <person name="Workman M."/>
            <person name="Nielsen J."/>
        </authorList>
    </citation>
    <scope>NUCLEOTIDE SEQUENCE [LARGE SCALE GENOMIC DNA]</scope>
    <source>
        <strain evidence="9">IBT 24891</strain>
    </source>
</reference>
<feature type="compositionally biased region" description="Low complexity" evidence="6">
    <location>
        <begin position="481"/>
        <end position="496"/>
    </location>
</feature>
<dbReference type="AlphaFoldDB" id="A0A1V6THN0"/>
<dbReference type="STRING" id="303698.A0A1V6THN0"/>
<dbReference type="GO" id="GO:0005637">
    <property type="term" value="C:nuclear inner membrane"/>
    <property type="evidence" value="ECO:0007669"/>
    <property type="project" value="UniProtKB-SubCell"/>
</dbReference>
<feature type="compositionally biased region" description="Low complexity" evidence="6">
    <location>
        <begin position="710"/>
        <end position="736"/>
    </location>
</feature>
<evidence type="ECO:0000256" key="6">
    <source>
        <dbReference type="SAM" id="MobiDB-lite"/>
    </source>
</evidence>
<evidence type="ECO:0000256" key="1">
    <source>
        <dbReference type="ARBA" id="ARBA00004473"/>
    </source>
</evidence>
<feature type="region of interest" description="Disordered" evidence="6">
    <location>
        <begin position="349"/>
        <end position="377"/>
    </location>
</feature>
<dbReference type="GO" id="GO:0071765">
    <property type="term" value="P:nuclear inner membrane organization"/>
    <property type="evidence" value="ECO:0007669"/>
    <property type="project" value="InterPro"/>
</dbReference>
<feature type="domain" description="Ima1 N-terminal" evidence="7">
    <location>
        <begin position="8"/>
        <end position="136"/>
    </location>
</feature>
<comment type="caution">
    <text evidence="8">The sequence shown here is derived from an EMBL/GenBank/DDBJ whole genome shotgun (WGS) entry which is preliminary data.</text>
</comment>
<feature type="region of interest" description="Disordered" evidence="6">
    <location>
        <begin position="476"/>
        <end position="500"/>
    </location>
</feature>
<accession>A0A1V6THN0</accession>
<keyword evidence="3" id="KW-1133">Transmembrane helix</keyword>
<comment type="subcellular location">
    <subcellularLocation>
        <location evidence="1">Nucleus inner membrane</location>
        <topology evidence="1">Multi-pass membrane protein</topology>
    </subcellularLocation>
</comment>
<keyword evidence="4" id="KW-0472">Membrane</keyword>
<dbReference type="EMBL" id="MLKD01000006">
    <property type="protein sequence ID" value="OQE25494.1"/>
    <property type="molecule type" value="Genomic_DNA"/>
</dbReference>
<organism evidence="8 9">
    <name type="scientific">Penicillium steckii</name>
    <dbReference type="NCBI Taxonomy" id="303698"/>
    <lineage>
        <taxon>Eukaryota</taxon>
        <taxon>Fungi</taxon>
        <taxon>Dikarya</taxon>
        <taxon>Ascomycota</taxon>
        <taxon>Pezizomycotina</taxon>
        <taxon>Eurotiomycetes</taxon>
        <taxon>Eurotiomycetidae</taxon>
        <taxon>Eurotiales</taxon>
        <taxon>Aspergillaceae</taxon>
        <taxon>Penicillium</taxon>
    </lineage>
</organism>
<dbReference type="GO" id="GO:0034992">
    <property type="term" value="C:microtubule organizing center attachment site"/>
    <property type="evidence" value="ECO:0007669"/>
    <property type="project" value="TreeGrafter"/>
</dbReference>